<dbReference type="AlphaFoldDB" id="A0A182BFB7"/>
<protein>
    <submittedName>
        <fullName evidence="1">Uncharacterized protein</fullName>
    </submittedName>
</protein>
<name>A0A182BFB7_LUPAN</name>
<evidence type="ECO:0000313" key="1">
    <source>
        <dbReference type="EMBL" id="AMK47987.1"/>
    </source>
</evidence>
<accession>A0A182BFB7</accession>
<reference evidence="1" key="1">
    <citation type="journal article" date="2016" name="Chromosome Res.">
        <title>Integration of Lupinus angustifolius L. (narrow-leafed lupin) genome maps and comparative mapping within legumes.</title>
        <authorList>
            <person name="Wyrwa K."/>
            <person name="Ksiazkiewicz M."/>
            <person name="Szczepaniak A."/>
            <person name="Susek K."/>
            <person name="Podkowinski J."/>
            <person name="Naganowska B."/>
        </authorList>
    </citation>
    <scope>NUCLEOTIDE SEQUENCE</scope>
</reference>
<dbReference type="EMBL" id="KU678220">
    <property type="protein sequence ID" value="AMK47987.1"/>
    <property type="molecule type" value="Genomic_DNA"/>
</dbReference>
<proteinExistence type="predicted"/>
<sequence>MALKPSLLQSDDLVAWAYNTSQHHYEPSLNHPGRLSSPASYGQTTLLRGHNITLTGLILNHAILYIHHFRYGNCSLYYSKNFI</sequence>
<organism evidence="1">
    <name type="scientific">Lupinus angustifolius</name>
    <name type="common">Narrow-leaved blue lupine</name>
    <dbReference type="NCBI Taxonomy" id="3871"/>
    <lineage>
        <taxon>Eukaryota</taxon>
        <taxon>Viridiplantae</taxon>
        <taxon>Streptophyta</taxon>
        <taxon>Embryophyta</taxon>
        <taxon>Tracheophyta</taxon>
        <taxon>Spermatophyta</taxon>
        <taxon>Magnoliopsida</taxon>
        <taxon>eudicotyledons</taxon>
        <taxon>Gunneridae</taxon>
        <taxon>Pentapetalae</taxon>
        <taxon>rosids</taxon>
        <taxon>fabids</taxon>
        <taxon>Fabales</taxon>
        <taxon>Fabaceae</taxon>
        <taxon>Papilionoideae</taxon>
        <taxon>50 kb inversion clade</taxon>
        <taxon>genistoids sensu lato</taxon>
        <taxon>core genistoids</taxon>
        <taxon>Genisteae</taxon>
        <taxon>Lupinus</taxon>
    </lineage>
</organism>